<sequence length="142" mass="15283">MGVAAGAAGRYIVTAYIDAGDTLFSLQPGSTGYKLGINKIDIRNFTVELTARDSDQLAMKITYWQNGIQSIFNKQVSVQLTNSVYQFSLSKNTTVTAYDGSVGRFSGFFYERTIGGEFRIPGSGASATSTSNDIIIVAQPGR</sequence>
<accession>A0A6M0IQ70</accession>
<dbReference type="Proteomes" id="UP000477386">
    <property type="component" value="Unassembled WGS sequence"/>
</dbReference>
<comment type="caution">
    <text evidence="1">The sequence shown here is derived from an EMBL/GenBank/DDBJ whole genome shotgun (WGS) entry which is preliminary data.</text>
</comment>
<name>A0A6M0IQ70_9BACT</name>
<protein>
    <submittedName>
        <fullName evidence="1">Uncharacterized protein</fullName>
    </submittedName>
</protein>
<keyword evidence="2" id="KW-1185">Reference proteome</keyword>
<evidence type="ECO:0000313" key="1">
    <source>
        <dbReference type="EMBL" id="NEU70067.1"/>
    </source>
</evidence>
<organism evidence="1 2">
    <name type="scientific">Spirosoma agri</name>
    <dbReference type="NCBI Taxonomy" id="1987381"/>
    <lineage>
        <taxon>Bacteria</taxon>
        <taxon>Pseudomonadati</taxon>
        <taxon>Bacteroidota</taxon>
        <taxon>Cytophagia</taxon>
        <taxon>Cytophagales</taxon>
        <taxon>Cytophagaceae</taxon>
        <taxon>Spirosoma</taxon>
    </lineage>
</organism>
<evidence type="ECO:0000313" key="2">
    <source>
        <dbReference type="Proteomes" id="UP000477386"/>
    </source>
</evidence>
<proteinExistence type="predicted"/>
<dbReference type="EMBL" id="JAAGNZ010000003">
    <property type="protein sequence ID" value="NEU70067.1"/>
    <property type="molecule type" value="Genomic_DNA"/>
</dbReference>
<dbReference type="AlphaFoldDB" id="A0A6M0IQ70"/>
<reference evidence="1 2" key="1">
    <citation type="submission" date="2020-02" db="EMBL/GenBank/DDBJ databases">
        <title>Draft genome sequence of two Spirosoma agri KCTC 52727 and Spirosoma terrae KCTC 52035.</title>
        <authorList>
            <person name="Rojas J."/>
            <person name="Ambika Manirajan B."/>
            <person name="Ratering S."/>
            <person name="Suarez C."/>
            <person name="Schnell S."/>
        </authorList>
    </citation>
    <scope>NUCLEOTIDE SEQUENCE [LARGE SCALE GENOMIC DNA]</scope>
    <source>
        <strain evidence="1 2">KCTC 52727</strain>
    </source>
</reference>
<gene>
    <name evidence="1" type="ORF">GK091_24535</name>
</gene>